<evidence type="ECO:0000259" key="4">
    <source>
        <dbReference type="PROSITE" id="PS50055"/>
    </source>
</evidence>
<dbReference type="Proteomes" id="UP000019376">
    <property type="component" value="Unassembled WGS sequence"/>
</dbReference>
<dbReference type="PANTHER" id="PTHR19134">
    <property type="entry name" value="RECEPTOR-TYPE TYROSINE-PROTEIN PHOSPHATASE"/>
    <property type="match status" value="1"/>
</dbReference>
<feature type="compositionally biased region" description="Polar residues" evidence="3">
    <location>
        <begin position="17"/>
        <end position="48"/>
    </location>
</feature>
<organism evidence="7 8">
    <name type="scientific">Penicillium oxalicum (strain 114-2 / CGMCC 5302)</name>
    <name type="common">Penicillium decumbens</name>
    <dbReference type="NCBI Taxonomy" id="933388"/>
    <lineage>
        <taxon>Eukaryota</taxon>
        <taxon>Fungi</taxon>
        <taxon>Dikarya</taxon>
        <taxon>Ascomycota</taxon>
        <taxon>Pezizomycotina</taxon>
        <taxon>Eurotiomycetes</taxon>
        <taxon>Eurotiomycetidae</taxon>
        <taxon>Eurotiales</taxon>
        <taxon>Aspergillaceae</taxon>
        <taxon>Penicillium</taxon>
    </lineage>
</organism>
<dbReference type="PROSITE" id="PS50056">
    <property type="entry name" value="TYR_PHOSPHATASE_2"/>
    <property type="match status" value="1"/>
</dbReference>
<dbReference type="InterPro" id="IPR029021">
    <property type="entry name" value="Prot-tyrosine_phosphatase-like"/>
</dbReference>
<dbReference type="PROSITE" id="PS50206">
    <property type="entry name" value="RHODANESE_3"/>
    <property type="match status" value="1"/>
</dbReference>
<dbReference type="GO" id="GO:0004725">
    <property type="term" value="F:protein tyrosine phosphatase activity"/>
    <property type="evidence" value="ECO:0007669"/>
    <property type="project" value="UniProtKB-EC"/>
</dbReference>
<feature type="region of interest" description="Disordered" evidence="3">
    <location>
        <begin position="1"/>
        <end position="157"/>
    </location>
</feature>
<proteinExistence type="inferred from homology"/>
<gene>
    <name evidence="7" type="ORF">PDE_05795</name>
</gene>
<feature type="domain" description="Tyrosine specific protein phosphatases" evidence="5">
    <location>
        <begin position="626"/>
        <end position="731"/>
    </location>
</feature>
<dbReference type="CDD" id="cd18533">
    <property type="entry name" value="PTP_fungal"/>
    <property type="match status" value="1"/>
</dbReference>
<dbReference type="InterPro" id="IPR000387">
    <property type="entry name" value="Tyr_Pase_dom"/>
</dbReference>
<evidence type="ECO:0000256" key="1">
    <source>
        <dbReference type="ARBA" id="ARBA00009649"/>
    </source>
</evidence>
<feature type="domain" description="Rhodanese" evidence="6">
    <location>
        <begin position="191"/>
        <end position="307"/>
    </location>
</feature>
<dbReference type="PROSITE" id="PS00383">
    <property type="entry name" value="TYR_PHOSPHATASE_1"/>
    <property type="match status" value="1"/>
</dbReference>
<dbReference type="Gene3D" id="3.40.250.10">
    <property type="entry name" value="Rhodanese-like domain"/>
    <property type="match status" value="1"/>
</dbReference>
<dbReference type="FunFam" id="3.90.190.10:FF:000142">
    <property type="entry name" value="Protein tyrosine phosphatase (Pyp1), putative"/>
    <property type="match status" value="1"/>
</dbReference>
<dbReference type="InterPro" id="IPR036873">
    <property type="entry name" value="Rhodanese-like_dom_sf"/>
</dbReference>
<dbReference type="InterPro" id="IPR003595">
    <property type="entry name" value="Tyr_Pase_cat"/>
</dbReference>
<evidence type="ECO:0000256" key="3">
    <source>
        <dbReference type="SAM" id="MobiDB-lite"/>
    </source>
</evidence>
<dbReference type="HOGENOM" id="CLU_001645_11_0_1"/>
<dbReference type="eggNOG" id="KOG0789">
    <property type="taxonomic scope" value="Eukaryota"/>
</dbReference>
<name>S8AX15_PENO1</name>
<feature type="compositionally biased region" description="Pro residues" evidence="3">
    <location>
        <begin position="1"/>
        <end position="11"/>
    </location>
</feature>
<dbReference type="OrthoDB" id="6058203at2759"/>
<evidence type="ECO:0000313" key="8">
    <source>
        <dbReference type="Proteomes" id="UP000019376"/>
    </source>
</evidence>
<dbReference type="PRINTS" id="PR00700">
    <property type="entry name" value="PRTYPHPHTASE"/>
</dbReference>
<evidence type="ECO:0000259" key="5">
    <source>
        <dbReference type="PROSITE" id="PS50056"/>
    </source>
</evidence>
<dbReference type="InterPro" id="IPR001763">
    <property type="entry name" value="Rhodanese-like_dom"/>
</dbReference>
<dbReference type="SMART" id="SM00194">
    <property type="entry name" value="PTPc"/>
    <property type="match status" value="1"/>
</dbReference>
<dbReference type="PROSITE" id="PS50055">
    <property type="entry name" value="TYR_PHOSPHATASE_PTP"/>
    <property type="match status" value="1"/>
</dbReference>
<dbReference type="AlphaFoldDB" id="S8AX15"/>
<dbReference type="Gene3D" id="3.90.190.10">
    <property type="entry name" value="Protein tyrosine phosphatase superfamily"/>
    <property type="match status" value="1"/>
</dbReference>
<dbReference type="InterPro" id="IPR000242">
    <property type="entry name" value="PTP_cat"/>
</dbReference>
<evidence type="ECO:0000259" key="6">
    <source>
        <dbReference type="PROSITE" id="PS50206"/>
    </source>
</evidence>
<protein>
    <recommendedName>
        <fullName evidence="2">protein-tyrosine-phosphatase</fullName>
        <ecNumber evidence="2">3.1.3.48</ecNumber>
    </recommendedName>
</protein>
<dbReference type="STRING" id="933388.S8AX15"/>
<feature type="compositionally biased region" description="Polar residues" evidence="3">
    <location>
        <begin position="113"/>
        <end position="131"/>
    </location>
</feature>
<dbReference type="SUPFAM" id="SSF52821">
    <property type="entry name" value="Rhodanese/Cell cycle control phosphatase"/>
    <property type="match status" value="1"/>
</dbReference>
<dbReference type="SUPFAM" id="SSF52799">
    <property type="entry name" value="(Phosphotyrosine protein) phosphatases II"/>
    <property type="match status" value="1"/>
</dbReference>
<dbReference type="Pfam" id="PF00102">
    <property type="entry name" value="Y_phosphatase"/>
    <property type="match status" value="1"/>
</dbReference>
<dbReference type="EC" id="3.1.3.48" evidence="2"/>
<dbReference type="InterPro" id="IPR016130">
    <property type="entry name" value="Tyr_Pase_AS"/>
</dbReference>
<reference evidence="7 8" key="1">
    <citation type="journal article" date="2013" name="PLoS ONE">
        <title>Genomic and secretomic analyses reveal unique features of the lignocellulolytic enzyme system of Penicillium decumbens.</title>
        <authorList>
            <person name="Liu G."/>
            <person name="Zhang L."/>
            <person name="Wei X."/>
            <person name="Zou G."/>
            <person name="Qin Y."/>
            <person name="Ma L."/>
            <person name="Li J."/>
            <person name="Zheng H."/>
            <person name="Wang S."/>
            <person name="Wang C."/>
            <person name="Xun L."/>
            <person name="Zhao G.-P."/>
            <person name="Zhou Z."/>
            <person name="Qu Y."/>
        </authorList>
    </citation>
    <scope>NUCLEOTIDE SEQUENCE [LARGE SCALE GENOMIC DNA]</scope>
    <source>
        <strain evidence="8">114-2 / CGMCC 5302</strain>
    </source>
</reference>
<evidence type="ECO:0000256" key="2">
    <source>
        <dbReference type="ARBA" id="ARBA00013064"/>
    </source>
</evidence>
<evidence type="ECO:0000313" key="7">
    <source>
        <dbReference type="EMBL" id="EPS30843.1"/>
    </source>
</evidence>
<sequence>MTGPGQTPPSPWVQNAPGRSSQGFHSGHSGLSPSQTSVQSTSDRSSPNYFGITVERPNNYPGSNPGSQGQKSWASFSSSHVSPKMQLSSPESASTGLSTLLRAEPEGEKSRRGSTLQTYTTNEDAQGNRTWSRGPPSLAGGGQPFMQMQGPASQYSIKPRQSSIAALQDEAAAISSRWVQPERCAEIIKSKNHKVLLLDVRPYAHFSQSSIAGSLNLCIPTTLLKRRSFDTQKLENTFTNEEEKRRFAKWRDCDTIIVYDAATADVKDAVPLMHVISKFQAENWDGEGLILQGGFTALSTRCPQLVHRPQTPMAGPSPRKKQRSPMSINLQSIAPVVGGCALPNSSSAANPFFGNIRQNMDLMGGVGQIPLKLPDGMTDLQRQKLPLWLREASDAQNRGQAVSEKFLDLEKKELERMKQALTYEGNSASGGEETKKYRVAGIEQGTKNRYNDIYPFDHSRVRLEGVPTGGCDYVNANHIQAELSNRRYIATQAPVPDTFNDFWRVVWEQDIRLLVSLTAEVERGQVKCHPYWKSGDYGPFKVKTYSERFIHINAKEDTIDPLLKVPPGSSELPKSMDESNENPIIIVRHFSLYHTSFPFQPLRDITQIQYPYWPDFGTTSQPSHLLNLIEQCNKVIRATSLSRFGQNEAEPEGQRPILVHCSAGCGRTGTFCTVDSVLDIMKRQRQNRPPTLTASPSADALTDPTLDLIVKTVADFRTQRPSMVQNLSQFVLCYESVLEWLVANSPDREK</sequence>
<dbReference type="PANTHER" id="PTHR19134:SF561">
    <property type="entry name" value="PROTEIN TYROSINE PHOSPHATASE 36E, ISOFORM A"/>
    <property type="match status" value="1"/>
</dbReference>
<keyword evidence="8" id="KW-1185">Reference proteome</keyword>
<dbReference type="PhylomeDB" id="S8AX15"/>
<feature type="domain" description="Tyrosine-protein phosphatase" evidence="4">
    <location>
        <begin position="447"/>
        <end position="740"/>
    </location>
</feature>
<dbReference type="SMART" id="SM00404">
    <property type="entry name" value="PTPc_motif"/>
    <property type="match status" value="1"/>
</dbReference>
<feature type="compositionally biased region" description="Polar residues" evidence="3">
    <location>
        <begin position="60"/>
        <end position="98"/>
    </location>
</feature>
<dbReference type="Pfam" id="PF00581">
    <property type="entry name" value="Rhodanese"/>
    <property type="match status" value="1"/>
</dbReference>
<accession>S8AX15</accession>
<dbReference type="CDD" id="cd01446">
    <property type="entry name" value="DSP_MapKP"/>
    <property type="match status" value="1"/>
</dbReference>
<dbReference type="InterPro" id="IPR050348">
    <property type="entry name" value="Protein-Tyr_Phosphatase"/>
</dbReference>
<comment type="similarity">
    <text evidence="1">Belongs to the protein-tyrosine phosphatase family. Non-receptor class subfamily.</text>
</comment>
<dbReference type="EMBL" id="KB644412">
    <property type="protein sequence ID" value="EPS30843.1"/>
    <property type="molecule type" value="Genomic_DNA"/>
</dbReference>